<protein>
    <submittedName>
        <fullName evidence="1">Uncharacterized protein</fullName>
    </submittedName>
</protein>
<organism evidence="1 2">
    <name type="scientific">Chitinophaga sancti</name>
    <dbReference type="NCBI Taxonomy" id="1004"/>
    <lineage>
        <taxon>Bacteria</taxon>
        <taxon>Pseudomonadati</taxon>
        <taxon>Bacteroidota</taxon>
        <taxon>Chitinophagia</taxon>
        <taxon>Chitinophagales</taxon>
        <taxon>Chitinophagaceae</taxon>
        <taxon>Chitinophaga</taxon>
    </lineage>
</organism>
<evidence type="ECO:0000313" key="2">
    <source>
        <dbReference type="Proteomes" id="UP000183788"/>
    </source>
</evidence>
<sequence length="175" mass="20721">MRCFLIFLIAIFASCTRRSNIKTIQKEPEDSISFFWTYKDSVTILKFGFNREKMQYSCTDPRESFTLFYDSVQQKWLFKDRVDSCTMYVEKEDGYNENGTWYHVSKLILDKGVTDGEVTYVVEEKAGLLARKSNTWRYAMFRKTDDAHLAAIMYRVISDRDFYDNDTAGMRQNLK</sequence>
<gene>
    <name evidence="1" type="ORF">SAMN05661012_00960</name>
</gene>
<reference evidence="1 2" key="1">
    <citation type="submission" date="2016-11" db="EMBL/GenBank/DDBJ databases">
        <authorList>
            <person name="Jaros S."/>
            <person name="Januszkiewicz K."/>
            <person name="Wedrychowicz H."/>
        </authorList>
    </citation>
    <scope>NUCLEOTIDE SEQUENCE [LARGE SCALE GENOMIC DNA]</scope>
    <source>
        <strain evidence="1 2">DSM 784</strain>
    </source>
</reference>
<accession>A0A1K1MWT3</accession>
<dbReference type="Proteomes" id="UP000183788">
    <property type="component" value="Unassembled WGS sequence"/>
</dbReference>
<dbReference type="AlphaFoldDB" id="A0A1K1MWT3"/>
<evidence type="ECO:0000313" key="1">
    <source>
        <dbReference type="EMBL" id="SFW27521.1"/>
    </source>
</evidence>
<name>A0A1K1MWT3_9BACT</name>
<proteinExistence type="predicted"/>
<dbReference type="EMBL" id="FPIZ01000002">
    <property type="protein sequence ID" value="SFW27521.1"/>
    <property type="molecule type" value="Genomic_DNA"/>
</dbReference>
<dbReference type="PROSITE" id="PS51257">
    <property type="entry name" value="PROKAR_LIPOPROTEIN"/>
    <property type="match status" value="1"/>
</dbReference>